<feature type="transmembrane region" description="Helical" evidence="2">
    <location>
        <begin position="90"/>
        <end position="110"/>
    </location>
</feature>
<protein>
    <recommendedName>
        <fullName evidence="5">Regulator of septum formation</fullName>
    </recommendedName>
</protein>
<dbReference type="EMBL" id="BAAAHH010000030">
    <property type="protein sequence ID" value="GAA0963550.1"/>
    <property type="molecule type" value="Genomic_DNA"/>
</dbReference>
<keyword evidence="2" id="KW-0472">Membrane</keyword>
<dbReference type="RefSeq" id="WP_344244320.1">
    <property type="nucleotide sequence ID" value="NZ_BAAAHH010000030.1"/>
</dbReference>
<dbReference type="Proteomes" id="UP001500665">
    <property type="component" value="Unassembled WGS sequence"/>
</dbReference>
<keyword evidence="2" id="KW-0812">Transmembrane</keyword>
<evidence type="ECO:0008006" key="5">
    <source>
        <dbReference type="Google" id="ProtNLM"/>
    </source>
</evidence>
<feature type="compositionally biased region" description="Low complexity" evidence="1">
    <location>
        <begin position="1"/>
        <end position="10"/>
    </location>
</feature>
<feature type="compositionally biased region" description="Pro residues" evidence="1">
    <location>
        <begin position="11"/>
        <end position="83"/>
    </location>
</feature>
<name>A0ABP4C9X5_9ACTN</name>
<proteinExistence type="predicted"/>
<gene>
    <name evidence="3" type="ORF">GCM10009550_59380</name>
</gene>
<sequence length="265" mass="27640">MSFPPQYDPQGQPPYQPGPPPQPGYQPGHPPPQGYQPGPPPPPQGYPQAPGYPPQGQPQTPPPFYGAPPQHPGGAFPPPPPPSGKGKGPLIGGLVVVGVVVALIAARLVLGAASDAASEAIDDIGAPDRTTNGEITDPGNMDPLKLKVGDCYHNDISSVDTTETVRSIDAIPCSQRHNAQVIGETTMTSGTYPTATQFLDRCSEQAETWAGRHGDAFQQLRQRDPNFTVSAFFPLATAWSSTGPNRITCSLVSSTGDLGGALPTL</sequence>
<reference evidence="4" key="1">
    <citation type="journal article" date="2019" name="Int. J. Syst. Evol. Microbiol.">
        <title>The Global Catalogue of Microorganisms (GCM) 10K type strain sequencing project: providing services to taxonomists for standard genome sequencing and annotation.</title>
        <authorList>
            <consortium name="The Broad Institute Genomics Platform"/>
            <consortium name="The Broad Institute Genome Sequencing Center for Infectious Disease"/>
            <person name="Wu L."/>
            <person name="Ma J."/>
        </authorList>
    </citation>
    <scope>NUCLEOTIDE SEQUENCE [LARGE SCALE GENOMIC DNA]</scope>
    <source>
        <strain evidence="4">JCM 10696</strain>
    </source>
</reference>
<keyword evidence="2" id="KW-1133">Transmembrane helix</keyword>
<organism evidence="3 4">
    <name type="scientific">Actinocorallia libanotica</name>
    <dbReference type="NCBI Taxonomy" id="46162"/>
    <lineage>
        <taxon>Bacteria</taxon>
        <taxon>Bacillati</taxon>
        <taxon>Actinomycetota</taxon>
        <taxon>Actinomycetes</taxon>
        <taxon>Streptosporangiales</taxon>
        <taxon>Thermomonosporaceae</taxon>
        <taxon>Actinocorallia</taxon>
    </lineage>
</organism>
<comment type="caution">
    <text evidence="3">The sequence shown here is derived from an EMBL/GenBank/DDBJ whole genome shotgun (WGS) entry which is preliminary data.</text>
</comment>
<evidence type="ECO:0000313" key="4">
    <source>
        <dbReference type="Proteomes" id="UP001500665"/>
    </source>
</evidence>
<evidence type="ECO:0000256" key="1">
    <source>
        <dbReference type="SAM" id="MobiDB-lite"/>
    </source>
</evidence>
<evidence type="ECO:0000256" key="2">
    <source>
        <dbReference type="SAM" id="Phobius"/>
    </source>
</evidence>
<feature type="region of interest" description="Disordered" evidence="1">
    <location>
        <begin position="1"/>
        <end position="86"/>
    </location>
</feature>
<accession>A0ABP4C9X5</accession>
<keyword evidence="4" id="KW-1185">Reference proteome</keyword>
<evidence type="ECO:0000313" key="3">
    <source>
        <dbReference type="EMBL" id="GAA0963550.1"/>
    </source>
</evidence>